<sequence>MDGISNVKSNDAILDPTRSNEPSGYGEASAPAHGREADEERHVTSTRRRPWARKSKSYSHAHFKVYKRRWFGLGQLVLLNIVVSWDWLTFAPVSTSAATYFSVSETAINWLSTGFLFAFAITCPLTIYLLHRGPKPSILAASALLLVGNWIRYAGTRANLFWLVMVGQILTGLAQPFVLAAPTRYSDMWFTEEGRVGSTALASLANPFGGALAQLINPLLGDVPNMVLIISIISSVACIPSLFIPAAPPSPPTASSGLSKIPVGDSLRYMLRSRPFYIVFITFGTYTAGFNAFSSLLNQILYPYGYSEDEAGICGAIMIVVGLVVAAIVSPILGRTQAYLLGIWTLVPLVAGSYLAMIWAPQTRTLAAPYLISAVLGASSFSLMPVALEFLVEITYPASPEVSSTICWVGGQLFGAIFIIIMNALKDGRYVDLGKVNDGGRITSSGTRPPGNMYNALVFQAVAAMVVLPLPLMLGTKRLGLGFGEGRRILDENREGTQDATIGHEQ</sequence>
<organism evidence="7 8">
    <name type="scientific">Phaeosphaeria nodorum (strain SN15 / ATCC MYA-4574 / FGSC 10173)</name>
    <name type="common">Glume blotch fungus</name>
    <name type="synonym">Parastagonospora nodorum</name>
    <dbReference type="NCBI Taxonomy" id="321614"/>
    <lineage>
        <taxon>Eukaryota</taxon>
        <taxon>Fungi</taxon>
        <taxon>Dikarya</taxon>
        <taxon>Ascomycota</taxon>
        <taxon>Pezizomycotina</taxon>
        <taxon>Dothideomycetes</taxon>
        <taxon>Pleosporomycetidae</taxon>
        <taxon>Pleosporales</taxon>
        <taxon>Pleosporineae</taxon>
        <taxon>Phaeosphaeriaceae</taxon>
        <taxon>Parastagonospora</taxon>
    </lineage>
</organism>
<feature type="transmembrane region" description="Helical" evidence="6">
    <location>
        <begin position="108"/>
        <end position="130"/>
    </location>
</feature>
<dbReference type="GO" id="GO:0016020">
    <property type="term" value="C:membrane"/>
    <property type="evidence" value="ECO:0007669"/>
    <property type="project" value="UniProtKB-SubCell"/>
</dbReference>
<dbReference type="Proteomes" id="UP000663193">
    <property type="component" value="Chromosome 9"/>
</dbReference>
<dbReference type="SUPFAM" id="SSF103473">
    <property type="entry name" value="MFS general substrate transporter"/>
    <property type="match status" value="1"/>
</dbReference>
<feature type="transmembrane region" description="Helical" evidence="6">
    <location>
        <begin position="226"/>
        <end position="247"/>
    </location>
</feature>
<dbReference type="PANTHER" id="PTHR10924:SF6">
    <property type="entry name" value="SOLUTE CARRIER FAMILY 49 MEMBER A3"/>
    <property type="match status" value="1"/>
</dbReference>
<evidence type="ECO:0000313" key="8">
    <source>
        <dbReference type="Proteomes" id="UP000663193"/>
    </source>
</evidence>
<keyword evidence="3 6" id="KW-1133">Transmembrane helix</keyword>
<evidence type="ECO:0000256" key="5">
    <source>
        <dbReference type="SAM" id="MobiDB-lite"/>
    </source>
</evidence>
<dbReference type="InterPro" id="IPR011701">
    <property type="entry name" value="MFS"/>
</dbReference>
<keyword evidence="8" id="KW-1185">Reference proteome</keyword>
<feature type="transmembrane region" description="Helical" evidence="6">
    <location>
        <begin position="70"/>
        <end position="88"/>
    </location>
</feature>
<evidence type="ECO:0000256" key="3">
    <source>
        <dbReference type="ARBA" id="ARBA00022989"/>
    </source>
</evidence>
<proteinExistence type="predicted"/>
<dbReference type="GO" id="GO:0022857">
    <property type="term" value="F:transmembrane transporter activity"/>
    <property type="evidence" value="ECO:0007669"/>
    <property type="project" value="InterPro"/>
</dbReference>
<feature type="compositionally biased region" description="Basic and acidic residues" evidence="5">
    <location>
        <begin position="33"/>
        <end position="43"/>
    </location>
</feature>
<evidence type="ECO:0000313" key="7">
    <source>
        <dbReference type="EMBL" id="QRC98990.1"/>
    </source>
</evidence>
<dbReference type="OMA" id="STICWTG"/>
<name>A0A7U2F9I2_PHANO</name>
<feature type="region of interest" description="Disordered" evidence="5">
    <location>
        <begin position="1"/>
        <end position="51"/>
    </location>
</feature>
<evidence type="ECO:0000256" key="6">
    <source>
        <dbReference type="SAM" id="Phobius"/>
    </source>
</evidence>
<feature type="transmembrane region" description="Helical" evidence="6">
    <location>
        <begin position="276"/>
        <end position="293"/>
    </location>
</feature>
<keyword evidence="4 6" id="KW-0472">Membrane</keyword>
<dbReference type="RefSeq" id="XP_001796716.1">
    <property type="nucleotide sequence ID" value="XM_001796664.1"/>
</dbReference>
<dbReference type="InterPro" id="IPR036259">
    <property type="entry name" value="MFS_trans_sf"/>
</dbReference>
<feature type="transmembrane region" description="Helical" evidence="6">
    <location>
        <begin position="313"/>
        <end position="333"/>
    </location>
</feature>
<dbReference type="Gene3D" id="1.20.1250.20">
    <property type="entry name" value="MFS general substrate transporter like domains"/>
    <property type="match status" value="1"/>
</dbReference>
<dbReference type="PANTHER" id="PTHR10924">
    <property type="entry name" value="MAJOR FACILITATOR SUPERFAMILY PROTEIN-RELATED"/>
    <property type="match status" value="1"/>
</dbReference>
<gene>
    <name evidence="7" type="ORF">JI435_063410</name>
</gene>
<feature type="transmembrane region" description="Helical" evidence="6">
    <location>
        <begin position="160"/>
        <end position="179"/>
    </location>
</feature>
<feature type="transmembrane region" description="Helical" evidence="6">
    <location>
        <begin position="367"/>
        <end position="392"/>
    </location>
</feature>
<comment type="subcellular location">
    <subcellularLocation>
        <location evidence="1">Membrane</location>
        <topology evidence="1">Multi-pass membrane protein</topology>
    </subcellularLocation>
</comment>
<evidence type="ECO:0000256" key="2">
    <source>
        <dbReference type="ARBA" id="ARBA00022692"/>
    </source>
</evidence>
<dbReference type="VEuPathDB" id="FungiDB:JI435_063410"/>
<feature type="transmembrane region" description="Helical" evidence="6">
    <location>
        <begin position="200"/>
        <end position="220"/>
    </location>
</feature>
<evidence type="ECO:0008006" key="9">
    <source>
        <dbReference type="Google" id="ProtNLM"/>
    </source>
</evidence>
<dbReference type="Pfam" id="PF07690">
    <property type="entry name" value="MFS_1"/>
    <property type="match status" value="1"/>
</dbReference>
<keyword evidence="2 6" id="KW-0812">Transmembrane</keyword>
<dbReference type="KEGG" id="pno:SNOG_06341"/>
<feature type="transmembrane region" description="Helical" evidence="6">
    <location>
        <begin position="404"/>
        <end position="425"/>
    </location>
</feature>
<evidence type="ECO:0000256" key="4">
    <source>
        <dbReference type="ARBA" id="ARBA00023136"/>
    </source>
</evidence>
<accession>A0A7U2F9I2</accession>
<dbReference type="AlphaFoldDB" id="A0A7U2F9I2"/>
<feature type="transmembrane region" description="Helical" evidence="6">
    <location>
        <begin position="340"/>
        <end position="361"/>
    </location>
</feature>
<dbReference type="OrthoDB" id="422206at2759"/>
<evidence type="ECO:0000256" key="1">
    <source>
        <dbReference type="ARBA" id="ARBA00004141"/>
    </source>
</evidence>
<protein>
    <recommendedName>
        <fullName evidence="9">Major facilitator superfamily (MFS) profile domain-containing protein</fullName>
    </recommendedName>
</protein>
<feature type="transmembrane region" description="Helical" evidence="6">
    <location>
        <begin position="453"/>
        <end position="474"/>
    </location>
</feature>
<dbReference type="InterPro" id="IPR049680">
    <property type="entry name" value="FLVCR1-2_SLC49-like"/>
</dbReference>
<dbReference type="EMBL" id="CP069031">
    <property type="protein sequence ID" value="QRC98990.1"/>
    <property type="molecule type" value="Genomic_DNA"/>
</dbReference>
<reference evidence="8" key="1">
    <citation type="journal article" date="2021" name="BMC Genomics">
        <title>Chromosome-level genome assembly and manually-curated proteome of model necrotroph Parastagonospora nodorum Sn15 reveals a genome-wide trove of candidate effector homologs, and redundancy of virulence-related functions within an accessory chromosome.</title>
        <authorList>
            <person name="Bertazzoni S."/>
            <person name="Jones D.A.B."/>
            <person name="Phan H.T."/>
            <person name="Tan K.-C."/>
            <person name="Hane J.K."/>
        </authorList>
    </citation>
    <scope>NUCLEOTIDE SEQUENCE [LARGE SCALE GENOMIC DNA]</scope>
    <source>
        <strain evidence="8">SN15 / ATCC MYA-4574 / FGSC 10173)</strain>
    </source>
</reference>